<dbReference type="EMBL" id="CP157897">
    <property type="protein sequence ID" value="XBT18837.1"/>
    <property type="molecule type" value="Genomic_DNA"/>
</dbReference>
<reference evidence="1" key="1">
    <citation type="submission" date="2024-06" db="EMBL/GenBank/DDBJ databases">
        <title>Diversity, functionality, and evolutionary history of bacterial symbionts in false click beetles (Coleoptera, Throscidae).</title>
        <authorList>
            <person name="Wierz J.C."/>
            <person name="Malm H."/>
            <person name="Kaltenpoth M."/>
            <person name="Engl T."/>
        </authorList>
    </citation>
    <scope>NUCLEOTIDE SEQUENCE</scope>
    <source>
        <strain evidence="1">AspAUS03</strain>
    </source>
</reference>
<accession>A0AAU7QS95</accession>
<evidence type="ECO:0000313" key="1">
    <source>
        <dbReference type="EMBL" id="XBT18837.1"/>
    </source>
</evidence>
<sequence length="84" mass="10203">MNIINKYLLIYYFYNIKNNLFNKIIFVVKNEIPKDTNIILSPQIYLNILKKKKIIINELSGYILIDYQYSIYLKKKIKKKINKL</sequence>
<proteinExistence type="predicted"/>
<protein>
    <recommendedName>
        <fullName evidence="2">Ribosomal protein S19</fullName>
    </recommendedName>
</protein>
<name>A0AAU7QS95_9FLAO</name>
<organism evidence="1">
    <name type="scientific">Candidatus Shikimatogenerans sp. AspAUS03</name>
    <dbReference type="NCBI Taxonomy" id="3158563"/>
    <lineage>
        <taxon>Bacteria</taxon>
        <taxon>Pseudomonadati</taxon>
        <taxon>Bacteroidota</taxon>
        <taxon>Flavobacteriia</taxon>
        <taxon>Flavobacteriales</taxon>
        <taxon>Candidatus Shikimatogenerans</taxon>
    </lineage>
</organism>
<gene>
    <name evidence="1" type="ORF">ABPD24_00785</name>
</gene>
<dbReference type="AlphaFoldDB" id="A0AAU7QS95"/>
<evidence type="ECO:0008006" key="2">
    <source>
        <dbReference type="Google" id="ProtNLM"/>
    </source>
</evidence>